<dbReference type="EMBL" id="HF563609">
    <property type="protein sequence ID" value="CDI40828.1"/>
    <property type="molecule type" value="Genomic_DNA"/>
</dbReference>
<protein>
    <submittedName>
        <fullName evidence="1">Uncharacterized protein</fullName>
    </submittedName>
</protein>
<accession>U4Q959</accession>
<dbReference type="HOGENOM" id="CLU_2792607_0_0_9"/>
<evidence type="ECO:0000313" key="2">
    <source>
        <dbReference type="Proteomes" id="UP000010802"/>
    </source>
</evidence>
<gene>
    <name evidence="1" type="ordered locus">TEPIRE1_1846</name>
</gene>
<proteinExistence type="predicted"/>
<dbReference type="Proteomes" id="UP000010802">
    <property type="component" value="Chromosome"/>
</dbReference>
<dbReference type="KEGG" id="tae:TepiRe1_1846"/>
<name>U4Q959_TEPAE</name>
<keyword evidence="2" id="KW-1185">Reference proteome</keyword>
<dbReference type="eggNOG" id="COG2184">
    <property type="taxonomic scope" value="Bacteria"/>
</dbReference>
<reference evidence="2" key="1">
    <citation type="journal article" date="2013" name="Genome Announc.">
        <title>First genome sequence of a syntrophic acetate-oxidizing bacterium, Tepidanaerobacter acetatoxydans strain Re1.</title>
        <authorList>
            <person name="Manzoor S."/>
            <person name="Bongcam-Rudloff E."/>
            <person name="Schnurer A."/>
            <person name="Muller B."/>
        </authorList>
    </citation>
    <scope>NUCLEOTIDE SEQUENCE [LARGE SCALE GENOMIC DNA]</scope>
    <source>
        <strain evidence="2">Re1</strain>
    </source>
</reference>
<sequence>MPDALLYFSDIYEWTGQPRIINVEKAESVLGGLPIEYTGFQDIRLMASSAISKMKAANCVQMTLDERA</sequence>
<organism evidence="1 2">
    <name type="scientific">Tepidanaerobacter acetatoxydans (strain DSM 21804 / JCM 16047 / Re1)</name>
    <dbReference type="NCBI Taxonomy" id="1209989"/>
    <lineage>
        <taxon>Bacteria</taxon>
        <taxon>Bacillati</taxon>
        <taxon>Bacillota</taxon>
        <taxon>Clostridia</taxon>
        <taxon>Thermosediminibacterales</taxon>
        <taxon>Tepidanaerobacteraceae</taxon>
        <taxon>Tepidanaerobacter</taxon>
    </lineage>
</organism>
<evidence type="ECO:0000313" key="1">
    <source>
        <dbReference type="EMBL" id="CDI40828.1"/>
    </source>
</evidence>
<dbReference type="AlphaFoldDB" id="U4Q959"/>